<dbReference type="AlphaFoldDB" id="A0AAN7Z192"/>
<accession>A0AAN7Z192</accession>
<dbReference type="EMBL" id="JAWHQM010000031">
    <property type="protein sequence ID" value="KAK5633335.1"/>
    <property type="molecule type" value="Genomic_DNA"/>
</dbReference>
<feature type="region of interest" description="Disordered" evidence="1">
    <location>
        <begin position="46"/>
        <end position="82"/>
    </location>
</feature>
<reference evidence="2 3" key="1">
    <citation type="submission" date="2023-10" db="EMBL/GenBank/DDBJ databases">
        <title>Draft genome sequence of Xylaria bambusicola isolate GMP-LS, the root and basal stem rot pathogen of sugarcane in Indonesia.</title>
        <authorList>
            <person name="Selvaraj P."/>
            <person name="Muralishankar V."/>
            <person name="Muruganantham S."/>
            <person name="Sp S."/>
            <person name="Haryani S."/>
            <person name="Lau K.J.X."/>
            <person name="Naqvi N.I."/>
        </authorList>
    </citation>
    <scope>NUCLEOTIDE SEQUENCE [LARGE SCALE GENOMIC DNA]</scope>
    <source>
        <strain evidence="2">GMP-LS</strain>
    </source>
</reference>
<evidence type="ECO:0000313" key="3">
    <source>
        <dbReference type="Proteomes" id="UP001305414"/>
    </source>
</evidence>
<organism evidence="2 3">
    <name type="scientific">Xylaria bambusicola</name>
    <dbReference type="NCBI Taxonomy" id="326684"/>
    <lineage>
        <taxon>Eukaryota</taxon>
        <taxon>Fungi</taxon>
        <taxon>Dikarya</taxon>
        <taxon>Ascomycota</taxon>
        <taxon>Pezizomycotina</taxon>
        <taxon>Sordariomycetes</taxon>
        <taxon>Xylariomycetidae</taxon>
        <taxon>Xylariales</taxon>
        <taxon>Xylariaceae</taxon>
        <taxon>Xylaria</taxon>
    </lineage>
</organism>
<feature type="compositionally biased region" description="Basic and acidic residues" evidence="1">
    <location>
        <begin position="58"/>
        <end position="68"/>
    </location>
</feature>
<evidence type="ECO:0000256" key="1">
    <source>
        <dbReference type="SAM" id="MobiDB-lite"/>
    </source>
</evidence>
<dbReference type="Proteomes" id="UP001305414">
    <property type="component" value="Unassembled WGS sequence"/>
</dbReference>
<comment type="caution">
    <text evidence="2">The sequence shown here is derived from an EMBL/GenBank/DDBJ whole genome shotgun (WGS) entry which is preliminary data.</text>
</comment>
<gene>
    <name evidence="2" type="ORF">RRF57_009048</name>
</gene>
<keyword evidence="3" id="KW-1185">Reference proteome</keyword>
<name>A0AAN7Z192_9PEZI</name>
<evidence type="ECO:0000313" key="2">
    <source>
        <dbReference type="EMBL" id="KAK5633335.1"/>
    </source>
</evidence>
<protein>
    <submittedName>
        <fullName evidence="2">Uncharacterized protein</fullName>
    </submittedName>
</protein>
<sequence>MSNTSPLPNINVLADWGGERLEALPKGELDRMENLLFGDLDLFLRNAKGRPGSPGSTRLDKSDPRRASPSEPARGAAPDPRLCGKACPTLVGKIS</sequence>
<proteinExistence type="predicted"/>